<comment type="catalytic activity">
    <reaction evidence="1">
        <text>a beta-lactam + H2O = a substituted beta-amino acid</text>
        <dbReference type="Rhea" id="RHEA:20401"/>
        <dbReference type="ChEBI" id="CHEBI:15377"/>
        <dbReference type="ChEBI" id="CHEBI:35627"/>
        <dbReference type="ChEBI" id="CHEBI:140347"/>
        <dbReference type="EC" id="3.5.2.6"/>
    </reaction>
</comment>
<evidence type="ECO:0000256" key="2">
    <source>
        <dbReference type="ARBA" id="ARBA00007898"/>
    </source>
</evidence>
<accession>A0A177NPD7</accession>
<evidence type="ECO:0000313" key="9">
    <source>
        <dbReference type="EMBL" id="OAI19936.1"/>
    </source>
</evidence>
<dbReference type="PANTHER" id="PTHR30627:SF6">
    <property type="entry name" value="BETA-LACTAMASE YBXI-RELATED"/>
    <property type="match status" value="1"/>
</dbReference>
<proteinExistence type="inferred from homology"/>
<comment type="similarity">
    <text evidence="2">Belongs to the class-D beta-lactamase family.</text>
</comment>
<dbReference type="GO" id="GO:0008658">
    <property type="term" value="F:penicillin binding"/>
    <property type="evidence" value="ECO:0007669"/>
    <property type="project" value="InterPro"/>
</dbReference>
<keyword evidence="5" id="KW-0378">Hydrolase</keyword>
<evidence type="ECO:0000313" key="10">
    <source>
        <dbReference type="Proteomes" id="UP000077857"/>
    </source>
</evidence>
<feature type="domain" description="Penicillin-binding protein transpeptidase" evidence="8">
    <location>
        <begin position="59"/>
        <end position="257"/>
    </location>
</feature>
<dbReference type="Proteomes" id="UP000077857">
    <property type="component" value="Unassembled WGS sequence"/>
</dbReference>
<dbReference type="GO" id="GO:0046677">
    <property type="term" value="P:response to antibiotic"/>
    <property type="evidence" value="ECO:0007669"/>
    <property type="project" value="UniProtKB-KW"/>
</dbReference>
<dbReference type="Gene3D" id="3.40.710.10">
    <property type="entry name" value="DD-peptidase/beta-lactamase superfamily"/>
    <property type="match status" value="1"/>
</dbReference>
<evidence type="ECO:0000256" key="6">
    <source>
        <dbReference type="ARBA" id="ARBA00023251"/>
    </source>
</evidence>
<sequence length="264" mass="29834">MPNPIIKSCLTILLLAVFAAGTARAEDPALAKLFAEQGLEGTVVISSLRTGRSFVHNDARANRRLPVASTFKILNTLIALQERAIAGKDDTLHWDGQIRDFPDWNRDQTLASAFKLSCVWCYQELARRIGADAYRRYLQQTEYGELREPFGLTEFWLDGSLQISAAEQVEFLRKVIRRSLPFDEFAYDTLREIMLAEQTSDYALRAKTGWAARANPQVGWYVGYVETQAEVWLFALNIDVRGKDDLALRQKLAREALAVKGIFG</sequence>
<dbReference type="SUPFAM" id="SSF56601">
    <property type="entry name" value="beta-lactamase/transpeptidase-like"/>
    <property type="match status" value="1"/>
</dbReference>
<organism evidence="9 10">
    <name type="scientific">Methylomonas koyamae</name>
    <dbReference type="NCBI Taxonomy" id="702114"/>
    <lineage>
        <taxon>Bacteria</taxon>
        <taxon>Pseudomonadati</taxon>
        <taxon>Pseudomonadota</taxon>
        <taxon>Gammaproteobacteria</taxon>
        <taxon>Methylococcales</taxon>
        <taxon>Methylococcaceae</taxon>
        <taxon>Methylomonas</taxon>
    </lineage>
</organism>
<dbReference type="EC" id="3.5.2.6" evidence="3"/>
<dbReference type="InterPro" id="IPR050515">
    <property type="entry name" value="Beta-lactam/transpept"/>
</dbReference>
<dbReference type="EMBL" id="LUUJ01000044">
    <property type="protein sequence ID" value="OAI19936.1"/>
    <property type="molecule type" value="Genomic_DNA"/>
</dbReference>
<dbReference type="GO" id="GO:0071555">
    <property type="term" value="P:cell wall organization"/>
    <property type="evidence" value="ECO:0007669"/>
    <property type="project" value="TreeGrafter"/>
</dbReference>
<protein>
    <recommendedName>
        <fullName evidence="3">beta-lactamase</fullName>
        <ecNumber evidence="3">3.5.2.6</ecNumber>
    </recommendedName>
</protein>
<dbReference type="NCBIfam" id="NF012161">
    <property type="entry name" value="bla_class_D_main"/>
    <property type="match status" value="1"/>
</dbReference>
<dbReference type="PANTHER" id="PTHR30627">
    <property type="entry name" value="PEPTIDOGLYCAN D,D-TRANSPEPTIDASE"/>
    <property type="match status" value="1"/>
</dbReference>
<dbReference type="GO" id="GO:0005886">
    <property type="term" value="C:plasma membrane"/>
    <property type="evidence" value="ECO:0007669"/>
    <property type="project" value="TreeGrafter"/>
</dbReference>
<feature type="chain" id="PRO_5008069388" description="beta-lactamase" evidence="7">
    <location>
        <begin position="26"/>
        <end position="264"/>
    </location>
</feature>
<evidence type="ECO:0000256" key="1">
    <source>
        <dbReference type="ARBA" id="ARBA00001526"/>
    </source>
</evidence>
<name>A0A177NPD7_9GAMM</name>
<dbReference type="AlphaFoldDB" id="A0A177NPD7"/>
<evidence type="ECO:0000259" key="8">
    <source>
        <dbReference type="Pfam" id="PF00905"/>
    </source>
</evidence>
<reference evidence="9 10" key="1">
    <citation type="submission" date="2016-03" db="EMBL/GenBank/DDBJ databases">
        <authorList>
            <person name="Ploux O."/>
        </authorList>
    </citation>
    <scope>NUCLEOTIDE SEQUENCE [LARGE SCALE GENOMIC DNA]</scope>
    <source>
        <strain evidence="9 10">R-45378</strain>
    </source>
</reference>
<dbReference type="InterPro" id="IPR012338">
    <property type="entry name" value="Beta-lactam/transpept-like"/>
</dbReference>
<evidence type="ECO:0000256" key="7">
    <source>
        <dbReference type="SAM" id="SignalP"/>
    </source>
</evidence>
<gene>
    <name evidence="9" type="ORF">A1507_06225</name>
</gene>
<keyword evidence="6" id="KW-0046">Antibiotic resistance</keyword>
<evidence type="ECO:0000256" key="4">
    <source>
        <dbReference type="ARBA" id="ARBA00022729"/>
    </source>
</evidence>
<dbReference type="GO" id="GO:0008800">
    <property type="term" value="F:beta-lactamase activity"/>
    <property type="evidence" value="ECO:0007669"/>
    <property type="project" value="UniProtKB-EC"/>
</dbReference>
<feature type="signal peptide" evidence="7">
    <location>
        <begin position="1"/>
        <end position="25"/>
    </location>
</feature>
<evidence type="ECO:0000256" key="3">
    <source>
        <dbReference type="ARBA" id="ARBA00012865"/>
    </source>
</evidence>
<evidence type="ECO:0000256" key="5">
    <source>
        <dbReference type="ARBA" id="ARBA00022801"/>
    </source>
</evidence>
<keyword evidence="4 7" id="KW-0732">Signal</keyword>
<dbReference type="Pfam" id="PF00905">
    <property type="entry name" value="Transpeptidase"/>
    <property type="match status" value="1"/>
</dbReference>
<comment type="caution">
    <text evidence="9">The sequence shown here is derived from an EMBL/GenBank/DDBJ whole genome shotgun (WGS) entry which is preliminary data.</text>
</comment>
<dbReference type="InterPro" id="IPR001460">
    <property type="entry name" value="PCN-bd_Tpept"/>
</dbReference>